<evidence type="ECO:0000313" key="8">
    <source>
        <dbReference type="Proteomes" id="UP000220251"/>
    </source>
</evidence>
<proteinExistence type="inferred from homology"/>
<keyword evidence="1 4" id="KW-0810">Translation regulation</keyword>
<evidence type="ECO:0000256" key="4">
    <source>
        <dbReference type="HAMAP-Rule" id="MF_00839"/>
    </source>
</evidence>
<evidence type="ECO:0000256" key="5">
    <source>
        <dbReference type="SAM" id="Coils"/>
    </source>
</evidence>
<dbReference type="InterPro" id="IPR050574">
    <property type="entry name" value="HPF/YfiA_ribosome-assoc"/>
</dbReference>
<protein>
    <recommendedName>
        <fullName evidence="3 4">Ribosome hibernation promoting factor</fullName>
        <shortName evidence="4">HPF</shortName>
    </recommendedName>
</protein>
<dbReference type="InterPro" id="IPR034694">
    <property type="entry name" value="HPF_long/plastid"/>
</dbReference>
<comment type="function">
    <text evidence="4">Required for dimerization of active 70S ribosomes into 100S ribosomes in stationary phase; 100S ribosomes are translationally inactive and sometimes present during exponential growth.</text>
</comment>
<dbReference type="InterPro" id="IPR003489">
    <property type="entry name" value="RHF/RaiA"/>
</dbReference>
<keyword evidence="5" id="KW-0175">Coiled coil</keyword>
<dbReference type="InterPro" id="IPR038416">
    <property type="entry name" value="Ribosom_S30AE_C_sf"/>
</dbReference>
<sequence length="211" mass="24367">MSRKTKAEQFQDTGYNITVTGRHVLVTDAMKDYAQEKIFKIEKFTNRIIDVNIRMDIQKLEHRVDIVMTVGHLKIKSSASTTDMYVSIDQAADKLEKQLIKYKKRLQEHAAKDVASIEMQVSIIKNEDSQIREINDEIESENNRALLDSYGPHRIVDKETRPLKTLTTSEAVMKMDLSGDAFLIYRSEEEQKLKVIYRRKDGTLGIIEVES</sequence>
<dbReference type="GO" id="GO:0022627">
    <property type="term" value="C:cytosolic small ribosomal subunit"/>
    <property type="evidence" value="ECO:0007669"/>
    <property type="project" value="TreeGrafter"/>
</dbReference>
<dbReference type="EMBL" id="CWGJ01000006">
    <property type="protein sequence ID" value="CRX37775.1"/>
    <property type="molecule type" value="Genomic_DNA"/>
</dbReference>
<dbReference type="InterPro" id="IPR036567">
    <property type="entry name" value="RHF-like"/>
</dbReference>
<dbReference type="PANTHER" id="PTHR33231">
    <property type="entry name" value="30S RIBOSOMAL PROTEIN"/>
    <property type="match status" value="1"/>
</dbReference>
<dbReference type="Pfam" id="PF16321">
    <property type="entry name" value="Ribosom_S30AE_C"/>
    <property type="match status" value="1"/>
</dbReference>
<keyword evidence="4" id="KW-0963">Cytoplasm</keyword>
<dbReference type="GO" id="GO:0043024">
    <property type="term" value="F:ribosomal small subunit binding"/>
    <property type="evidence" value="ECO:0007669"/>
    <property type="project" value="TreeGrafter"/>
</dbReference>
<feature type="domain" description="Sigma 54 modulation/S30EA ribosomal protein C-terminal" evidence="6">
    <location>
        <begin position="153"/>
        <end position="206"/>
    </location>
</feature>
<dbReference type="Proteomes" id="UP000220251">
    <property type="component" value="Unassembled WGS sequence"/>
</dbReference>
<dbReference type="CDD" id="cd00552">
    <property type="entry name" value="RaiA"/>
    <property type="match status" value="1"/>
</dbReference>
<name>A0A0H5E3I4_9BACT</name>
<dbReference type="SUPFAM" id="SSF69754">
    <property type="entry name" value="Ribosome binding protein Y (YfiA homologue)"/>
    <property type="match status" value="1"/>
</dbReference>
<feature type="coiled-coil region" evidence="5">
    <location>
        <begin position="85"/>
        <end position="144"/>
    </location>
</feature>
<reference evidence="8" key="1">
    <citation type="submission" date="2015-06" db="EMBL/GenBank/DDBJ databases">
        <authorList>
            <person name="Bertelli C."/>
        </authorList>
    </citation>
    <scope>NUCLEOTIDE SEQUENCE [LARGE SCALE GENOMIC DNA]</scope>
    <source>
        <strain evidence="8">CRIB-30</strain>
    </source>
</reference>
<organism evidence="7 8">
    <name type="scientific">Estrella lausannensis</name>
    <dbReference type="NCBI Taxonomy" id="483423"/>
    <lineage>
        <taxon>Bacteria</taxon>
        <taxon>Pseudomonadati</taxon>
        <taxon>Chlamydiota</taxon>
        <taxon>Chlamydiia</taxon>
        <taxon>Parachlamydiales</taxon>
        <taxon>Candidatus Criblamydiaceae</taxon>
        <taxon>Estrella</taxon>
    </lineage>
</organism>
<dbReference type="RefSeq" id="WP_098037630.1">
    <property type="nucleotide sequence ID" value="NZ_CWGJ01000006.1"/>
</dbReference>
<dbReference type="AlphaFoldDB" id="A0A0H5E3I4"/>
<dbReference type="Gene3D" id="3.30.160.100">
    <property type="entry name" value="Ribosome hibernation promotion factor-like"/>
    <property type="match status" value="1"/>
</dbReference>
<evidence type="ECO:0000256" key="1">
    <source>
        <dbReference type="ARBA" id="ARBA00022845"/>
    </source>
</evidence>
<dbReference type="HAMAP" id="MF_00839">
    <property type="entry name" value="HPF"/>
    <property type="match status" value="1"/>
</dbReference>
<dbReference type="InterPro" id="IPR032528">
    <property type="entry name" value="Ribosom_S30AE_C"/>
</dbReference>
<keyword evidence="8" id="KW-1185">Reference proteome</keyword>
<dbReference type="PANTHER" id="PTHR33231:SF1">
    <property type="entry name" value="30S RIBOSOMAL PROTEIN"/>
    <property type="match status" value="1"/>
</dbReference>
<evidence type="ECO:0000256" key="2">
    <source>
        <dbReference type="ARBA" id="ARBA00038695"/>
    </source>
</evidence>
<dbReference type="GO" id="GO:0045900">
    <property type="term" value="P:negative regulation of translational elongation"/>
    <property type="evidence" value="ECO:0007669"/>
    <property type="project" value="TreeGrafter"/>
</dbReference>
<dbReference type="NCBIfam" id="TIGR00741">
    <property type="entry name" value="yfiA"/>
    <property type="match status" value="1"/>
</dbReference>
<comment type="similarity">
    <text evidence="4">Belongs to the HPF/YfiA ribosome-associated protein family. Long HPF subfamily.</text>
</comment>
<accession>A0A0H5E3I4</accession>
<evidence type="ECO:0000313" key="7">
    <source>
        <dbReference type="EMBL" id="CRX37775.1"/>
    </source>
</evidence>
<dbReference type="Gene3D" id="3.30.505.50">
    <property type="entry name" value="Sigma 54 modulation/S30EA ribosomal protein, C-terminal domain"/>
    <property type="match status" value="1"/>
</dbReference>
<comment type="subunit">
    <text evidence="2">Associates exclusively with 100S ribosomes, which are dimers of 70S ribosomes.</text>
</comment>
<evidence type="ECO:0000256" key="3">
    <source>
        <dbReference type="ARBA" id="ARBA00041148"/>
    </source>
</evidence>
<dbReference type="Pfam" id="PF02482">
    <property type="entry name" value="Ribosomal_S30AE"/>
    <property type="match status" value="1"/>
</dbReference>
<comment type="subcellular location">
    <subcellularLocation>
        <location evidence="4">Cytoplasm</location>
    </subcellularLocation>
</comment>
<evidence type="ECO:0000259" key="6">
    <source>
        <dbReference type="Pfam" id="PF16321"/>
    </source>
</evidence>
<comment type="subunit">
    <text evidence="4">Interacts with 100S ribosomes.</text>
</comment>
<dbReference type="OrthoDB" id="9794975at2"/>
<gene>
    <name evidence="4" type="primary">hpf</name>
    <name evidence="7" type="ORF">ELAC_0419</name>
</gene>